<organism evidence="4 5">
    <name type="scientific">Paramecium pentaurelia</name>
    <dbReference type="NCBI Taxonomy" id="43138"/>
    <lineage>
        <taxon>Eukaryota</taxon>
        <taxon>Sar</taxon>
        <taxon>Alveolata</taxon>
        <taxon>Ciliophora</taxon>
        <taxon>Intramacronucleata</taxon>
        <taxon>Oligohymenophorea</taxon>
        <taxon>Peniculida</taxon>
        <taxon>Parameciidae</taxon>
        <taxon>Paramecium</taxon>
    </lineage>
</organism>
<evidence type="ECO:0000256" key="1">
    <source>
        <dbReference type="SAM" id="Coils"/>
    </source>
</evidence>
<feature type="transmembrane region" description="Helical" evidence="3">
    <location>
        <begin position="43"/>
        <end position="67"/>
    </location>
</feature>
<dbReference type="Proteomes" id="UP000689195">
    <property type="component" value="Unassembled WGS sequence"/>
</dbReference>
<keyword evidence="3" id="KW-0812">Transmembrane</keyword>
<feature type="coiled-coil region" evidence="1">
    <location>
        <begin position="132"/>
        <end position="169"/>
    </location>
</feature>
<accession>A0A8S1SEV3</accession>
<evidence type="ECO:0000256" key="3">
    <source>
        <dbReference type="SAM" id="Phobius"/>
    </source>
</evidence>
<evidence type="ECO:0000256" key="2">
    <source>
        <dbReference type="SAM" id="MobiDB-lite"/>
    </source>
</evidence>
<proteinExistence type="predicted"/>
<feature type="coiled-coil region" evidence="1">
    <location>
        <begin position="443"/>
        <end position="490"/>
    </location>
</feature>
<name>A0A8S1SEV3_9CILI</name>
<dbReference type="AlphaFoldDB" id="A0A8S1SEV3"/>
<reference evidence="4" key="1">
    <citation type="submission" date="2021-01" db="EMBL/GenBank/DDBJ databases">
        <authorList>
            <consortium name="Genoscope - CEA"/>
            <person name="William W."/>
        </authorList>
    </citation>
    <scope>NUCLEOTIDE SEQUENCE</scope>
</reference>
<protein>
    <submittedName>
        <fullName evidence="4">Uncharacterized protein</fullName>
    </submittedName>
</protein>
<keyword evidence="3" id="KW-1133">Transmembrane helix</keyword>
<feature type="coiled-coil region" evidence="1">
    <location>
        <begin position="233"/>
        <end position="410"/>
    </location>
</feature>
<feature type="region of interest" description="Disordered" evidence="2">
    <location>
        <begin position="183"/>
        <end position="204"/>
    </location>
</feature>
<dbReference type="EMBL" id="CAJJDO010000008">
    <property type="protein sequence ID" value="CAD8139661.1"/>
    <property type="molecule type" value="Genomic_DNA"/>
</dbReference>
<keyword evidence="1" id="KW-0175">Coiled coil</keyword>
<keyword evidence="3" id="KW-0472">Membrane</keyword>
<keyword evidence="5" id="KW-1185">Reference proteome</keyword>
<sequence>MDYRYHTKTLMKNKILYLQNVENEKRHSFINQNKILENLSNNILNLLCFYIQYLYMQQFLLQIIFMYPRQYKKSDKQQQFSNISDFILNKLINEFGQKPIDKELITWYVHDYNSKYTSFNESGVRALKAEIKEAVKKQYIEKEAIIKTLKQQQNTLQLQNIEEKQKNENNSKQITKVITQGQDQLNSQIKNNPPEIPRLDSLTSENKQKSVYQLDDDEQDEWAAIIKYDTTLYQKEQEEKKKRELQLKQKLKDDLDKQLKEKAEMKKEEAMKEAKFIQLNQQRKQEFEQFEKQKKEQIKLKQLEEKKLRDEQVLQEKLKKRESQKQSKLQDDEMLQQLKNEISRESQELNKRRQEQKDKFQQILKENEQLRYKAQEELKLQKEIDTKLQQQQLQKMIQDDERREEQKRERDQKIKQFMSNYSHQVLTKQKENEENEGKYMLEQLKKQEEYDKQQQQYRKLKEKEKMELVKQQLQLQIQQKQQKKLSEEEEQKLLLLQQKLELMNYTEKEKEKQLYIKNNYKQNQEDIKKQIVESRNKSAHEKMTNMELLQNKSILKNIAEEQVVKTKFRKVNVSMK</sequence>
<comment type="caution">
    <text evidence="4">The sequence shown here is derived from an EMBL/GenBank/DDBJ whole genome shotgun (WGS) entry which is preliminary data.</text>
</comment>
<gene>
    <name evidence="4" type="ORF">PPENT_87.1.T0080231</name>
</gene>
<evidence type="ECO:0000313" key="4">
    <source>
        <dbReference type="EMBL" id="CAD8139661.1"/>
    </source>
</evidence>
<evidence type="ECO:0000313" key="5">
    <source>
        <dbReference type="Proteomes" id="UP000689195"/>
    </source>
</evidence>